<dbReference type="PANTHER" id="PTHR46796:SF10">
    <property type="entry name" value="TRANSCRIPTIONAL ACTIVATOR FEAR"/>
    <property type="match status" value="1"/>
</dbReference>
<gene>
    <name evidence="8" type="ORF">PFLCHA0_c16200</name>
</gene>
<evidence type="ECO:0000256" key="4">
    <source>
        <dbReference type="ARBA" id="ARBA00023163"/>
    </source>
</evidence>
<dbReference type="eggNOG" id="COG2207">
    <property type="taxonomic scope" value="Bacteria"/>
</dbReference>
<dbReference type="EMBL" id="CP003190">
    <property type="protein sequence ID" value="AGL83408.1"/>
    <property type="molecule type" value="Genomic_DNA"/>
</dbReference>
<dbReference type="GO" id="GO:0043565">
    <property type="term" value="F:sequence-specific DNA binding"/>
    <property type="evidence" value="ECO:0007669"/>
    <property type="project" value="InterPro"/>
</dbReference>
<keyword evidence="4" id="KW-0804">Transcription</keyword>
<evidence type="ECO:0000256" key="1">
    <source>
        <dbReference type="ARBA" id="ARBA00004496"/>
    </source>
</evidence>
<reference evidence="9" key="1">
    <citation type="journal article" date="2014" name="Genome Announc.">
        <title>Full-genome sequence of the plant growth-promoting bacterium Pseudomonas protegens CHA0.</title>
        <authorList>
            <person name="Jousset A."/>
            <person name="Schuldes J."/>
            <person name="Keel C."/>
            <person name="Maurhofer M."/>
            <person name="Daniel R."/>
            <person name="Scheu S."/>
            <person name="Thuermer A."/>
        </authorList>
    </citation>
    <scope>NUCLEOTIDE SEQUENCE [LARGE SCALE GENOMIC DNA]</scope>
    <source>
        <strain evidence="9">DSM 19095 / LMG 27888 / CFBP 6595 / CHA0</strain>
    </source>
</reference>
<sequence>MGSILTLRHYTHDLIAHSHEHAQLVFGLRGQLDFEVEGQGSQVQQQSFVVVPAGARHVCGSPSGSHCLVLDIPGEHWVQQSLGEHAEASRRLLDAPRHQVLGPSQSRLVNWLADSPVDDPLIAQQGAVLLLASLNHRADSQPRERRLPYAALNAHIDHHAAHPLQVADLARIAGLSAARLHARFIAECGASPMEYVRRRRLHMALELLRGSTLPMGEIASRVGYSSQSAFAAAILRQYGHSPRQLRQGADASPSTKNARIATDQQAAPPVD</sequence>
<dbReference type="SUPFAM" id="SSF51182">
    <property type="entry name" value="RmlC-like cupins"/>
    <property type="match status" value="1"/>
</dbReference>
<dbReference type="Proteomes" id="UP000013940">
    <property type="component" value="Chromosome"/>
</dbReference>
<dbReference type="RefSeq" id="WP_015634598.1">
    <property type="nucleotide sequence ID" value="NC_021237.1"/>
</dbReference>
<keyword evidence="2" id="KW-0805">Transcription regulation</keyword>
<dbReference type="InterPro" id="IPR018060">
    <property type="entry name" value="HTH_AraC"/>
</dbReference>
<evidence type="ECO:0000256" key="6">
    <source>
        <dbReference type="SAM" id="MobiDB-lite"/>
    </source>
</evidence>
<dbReference type="AlphaFoldDB" id="A0A2C9EIK1"/>
<name>A0A2C9EIK1_PSEPH</name>
<dbReference type="InterPro" id="IPR014710">
    <property type="entry name" value="RmlC-like_jellyroll"/>
</dbReference>
<evidence type="ECO:0000256" key="5">
    <source>
        <dbReference type="ARBA" id="ARBA00037345"/>
    </source>
</evidence>
<dbReference type="KEGG" id="pprc:PFLCHA0_c16200"/>
<dbReference type="SMART" id="SM00342">
    <property type="entry name" value="HTH_ARAC"/>
    <property type="match status" value="1"/>
</dbReference>
<dbReference type="PROSITE" id="PS00041">
    <property type="entry name" value="HTH_ARAC_FAMILY_1"/>
    <property type="match status" value="1"/>
</dbReference>
<comment type="subcellular location">
    <subcellularLocation>
        <location evidence="1">Cytoplasm</location>
    </subcellularLocation>
</comment>
<dbReference type="GO" id="GO:0003700">
    <property type="term" value="F:DNA-binding transcription factor activity"/>
    <property type="evidence" value="ECO:0007669"/>
    <property type="project" value="InterPro"/>
</dbReference>
<dbReference type="eggNOG" id="COG1917">
    <property type="taxonomic scope" value="Bacteria"/>
</dbReference>
<evidence type="ECO:0000259" key="7">
    <source>
        <dbReference type="PROSITE" id="PS01124"/>
    </source>
</evidence>
<dbReference type="InterPro" id="IPR013096">
    <property type="entry name" value="Cupin_2"/>
</dbReference>
<evidence type="ECO:0000256" key="2">
    <source>
        <dbReference type="ARBA" id="ARBA00023015"/>
    </source>
</evidence>
<dbReference type="GO" id="GO:0009893">
    <property type="term" value="P:positive regulation of metabolic process"/>
    <property type="evidence" value="ECO:0007669"/>
    <property type="project" value="UniProtKB-ARBA"/>
</dbReference>
<dbReference type="GO" id="GO:0005737">
    <property type="term" value="C:cytoplasm"/>
    <property type="evidence" value="ECO:0007669"/>
    <property type="project" value="UniProtKB-SubCell"/>
</dbReference>
<dbReference type="PANTHER" id="PTHR46796">
    <property type="entry name" value="HTH-TYPE TRANSCRIPTIONAL ACTIVATOR RHAS-RELATED"/>
    <property type="match status" value="1"/>
</dbReference>
<comment type="function">
    <text evidence="5">Regulatory protein of the TOL plasmid xyl operons. XylS activates the xylXYZLTEGFJQKIH operon required for the degradation of toluene, m-xylene and p-xylene.</text>
</comment>
<dbReference type="InterPro" id="IPR011051">
    <property type="entry name" value="RmlC_Cupin_sf"/>
</dbReference>
<dbReference type="HOGENOM" id="CLU_000445_88_15_6"/>
<dbReference type="Pfam" id="PF07883">
    <property type="entry name" value="Cupin_2"/>
    <property type="match status" value="1"/>
</dbReference>
<proteinExistence type="predicted"/>
<keyword evidence="3" id="KW-0238">DNA-binding</keyword>
<dbReference type="GeneID" id="57474603"/>
<protein>
    <submittedName>
        <fullName evidence="8">Transcriptional regulator, AraC family</fullName>
    </submittedName>
</protein>
<dbReference type="InterPro" id="IPR009057">
    <property type="entry name" value="Homeodomain-like_sf"/>
</dbReference>
<dbReference type="Pfam" id="PF12833">
    <property type="entry name" value="HTH_18"/>
    <property type="match status" value="1"/>
</dbReference>
<dbReference type="InterPro" id="IPR018062">
    <property type="entry name" value="HTH_AraC-typ_CS"/>
</dbReference>
<dbReference type="InterPro" id="IPR050204">
    <property type="entry name" value="AraC_XylS_family_regulators"/>
</dbReference>
<evidence type="ECO:0000313" key="9">
    <source>
        <dbReference type="Proteomes" id="UP000013940"/>
    </source>
</evidence>
<accession>A0A2C9EIK1</accession>
<dbReference type="PROSITE" id="PS01124">
    <property type="entry name" value="HTH_ARAC_FAMILY_2"/>
    <property type="match status" value="1"/>
</dbReference>
<feature type="region of interest" description="Disordered" evidence="6">
    <location>
        <begin position="242"/>
        <end position="271"/>
    </location>
</feature>
<evidence type="ECO:0000313" key="8">
    <source>
        <dbReference type="EMBL" id="AGL83408.1"/>
    </source>
</evidence>
<feature type="compositionally biased region" description="Polar residues" evidence="6">
    <location>
        <begin position="252"/>
        <end position="265"/>
    </location>
</feature>
<organism evidence="8 9">
    <name type="scientific">Pseudomonas protegens (strain DSM 19095 / LMG 27888 / CFBP 6595 / CHA0)</name>
    <dbReference type="NCBI Taxonomy" id="1124983"/>
    <lineage>
        <taxon>Bacteria</taxon>
        <taxon>Pseudomonadati</taxon>
        <taxon>Pseudomonadota</taxon>
        <taxon>Gammaproteobacteria</taxon>
        <taxon>Pseudomonadales</taxon>
        <taxon>Pseudomonadaceae</taxon>
        <taxon>Pseudomonas</taxon>
    </lineage>
</organism>
<dbReference type="Gene3D" id="2.60.120.10">
    <property type="entry name" value="Jelly Rolls"/>
    <property type="match status" value="1"/>
</dbReference>
<evidence type="ECO:0000256" key="3">
    <source>
        <dbReference type="ARBA" id="ARBA00023125"/>
    </source>
</evidence>
<dbReference type="SUPFAM" id="SSF46689">
    <property type="entry name" value="Homeodomain-like"/>
    <property type="match status" value="2"/>
</dbReference>
<dbReference type="Gene3D" id="1.10.10.60">
    <property type="entry name" value="Homeodomain-like"/>
    <property type="match status" value="1"/>
</dbReference>
<feature type="domain" description="HTH araC/xylS-type" evidence="7">
    <location>
        <begin position="150"/>
        <end position="248"/>
    </location>
</feature>